<feature type="coiled-coil region" evidence="7">
    <location>
        <begin position="656"/>
        <end position="750"/>
    </location>
</feature>
<feature type="domain" description="CheB-type methylesterase" evidence="11">
    <location>
        <begin position="14"/>
        <end position="197"/>
    </location>
</feature>
<keyword evidence="3" id="KW-0489">Methyltransferase</keyword>
<dbReference type="InterPro" id="IPR022641">
    <property type="entry name" value="CheR_N"/>
</dbReference>
<dbReference type="InterPro" id="IPR001610">
    <property type="entry name" value="PAC"/>
</dbReference>
<dbReference type="Gene3D" id="1.10.155.10">
    <property type="entry name" value="Chemotaxis receptor methyltransferase CheR, N-terminal domain"/>
    <property type="match status" value="1"/>
</dbReference>
<dbReference type="InterPro" id="IPR036804">
    <property type="entry name" value="CheR_N_sf"/>
</dbReference>
<dbReference type="Gene3D" id="3.40.50.150">
    <property type="entry name" value="Vaccinia Virus protein VP39"/>
    <property type="match status" value="1"/>
</dbReference>
<dbReference type="Gene3D" id="3.30.450.20">
    <property type="entry name" value="PAS domain"/>
    <property type="match status" value="3"/>
</dbReference>
<dbReference type="InterPro" id="IPR000673">
    <property type="entry name" value="Sig_transdc_resp-reg_Me-estase"/>
</dbReference>
<dbReference type="GO" id="GO:0032259">
    <property type="term" value="P:methylation"/>
    <property type="evidence" value="ECO:0007669"/>
    <property type="project" value="UniProtKB-KW"/>
</dbReference>
<evidence type="ECO:0000256" key="4">
    <source>
        <dbReference type="ARBA" id="ARBA00022679"/>
    </source>
</evidence>
<dbReference type="GO" id="GO:0005737">
    <property type="term" value="C:cytoplasm"/>
    <property type="evidence" value="ECO:0007669"/>
    <property type="project" value="InterPro"/>
</dbReference>
<feature type="domain" description="PAC" evidence="10">
    <location>
        <begin position="943"/>
        <end position="995"/>
    </location>
</feature>
<dbReference type="InterPro" id="IPR050903">
    <property type="entry name" value="Bact_Chemotaxis_MeTrfase"/>
</dbReference>
<dbReference type="SMART" id="SM00086">
    <property type="entry name" value="PAC"/>
    <property type="match status" value="1"/>
</dbReference>
<sequence length="1128" mass="127393">MAKKKSTPLANQTPSSPIPIVAIGASAGGIEAVSELLSNLSATTELAYVYIQHLDPTFESHLPDILGRVTAMPVLEAEHMLKIEPNHVYVIPPDRDLEVIDGVLTLLPRNRSGISGIHMPIDQFFLSLAERQKEGAIAVILSGTASDGTLGMRAIKAAGGFTFAQDETAQFQSMPRSAISEGVVDRVLSPAEIAHELERLSQLPSIFLQTAQAELMDEEVSSDDLRSIIQLLRRMTGTDFSHYKLTTIRRRIIRRTLLYKLDTLRDYADYLRQHPEEAAMLYDDLLINVTSFFRDADTMDYLQKVLFPQLIKNKSSRAPLRIWITACSTGQEAYSIAMLLLEVLGDRATSMTIQIFATDLSESAVAKARLGSYTRSEVVDVSTSRLQRYFTKVDDHYRINKSVRDLCVFAPHNLLKDPPFSRLDLISCRNLLIYLDTTLQRKAIVTFHYALNPSGFLVLGKSETVGSSAPLFSQFEKNYKIFIRKNDVDSRATFTMSPRQLDGTLPGSANRQLLSPKMNSSSADRFPNSGNDLDKVVDNLLLSQYIPACVLVNQDLEILQFRGSTSLFLEPAPGKASLNLIKMARPSLVFELRNTIHKAQKSGEPIRKSGLEVRLKDKVHYVSIEAVPLNTNTEERLFLIIFEEVEPPVAPSNRSADARNRRIKELEDELANLREDMRSIIEEQEASNEELQSANEEIISSNEELQSINEELETSKEEIESTNEELLTINQELQVRNDQLSEAHQFAEDIFGTIREATLVLDTDLRVKSANQTFYRIFGTKEDATERQLIYELGNRQWDIPELRLMLTDVATHGTQIQGFEFTYSSPDVRVGSKVLSLNARRVVRQQEAILLAIEDITEHRRAQRLLAEREAWFHQIANNAPSLIWVTGPDGKYTFINKVWADYTGRTLEDITKHGWAPNLHPDDRKGYETTYYEHIAGRKPFSSEYRLRRYDGEYHWMLENAQPMFAPDGTFGGYIGSSADMHLQKELNQELDRRVQERTVALAQSTALLQSVFDSSLNGISVLQSIRNEHGELIDFEYQVVNKAAELTINQTNLVGKRFSTINKSFRKSGLFAILKLVVETGESKRFQLQYEDGSVNQWHHASAVKLNDGVVLSFEAITVHHQAEE</sequence>
<dbReference type="GO" id="GO:0008983">
    <property type="term" value="F:protein-glutamate O-methyltransferase activity"/>
    <property type="evidence" value="ECO:0007669"/>
    <property type="project" value="UniProtKB-EC"/>
</dbReference>
<reference evidence="13 14" key="1">
    <citation type="submission" date="2019-11" db="EMBL/GenBank/DDBJ databases">
        <title>Spirosoma endbachense sp. nov., isolated from a natural salt meadow.</title>
        <authorList>
            <person name="Rojas J."/>
            <person name="Ambika Manirajan B."/>
            <person name="Ratering S."/>
            <person name="Suarez C."/>
            <person name="Geissler-Plaum R."/>
            <person name="Schnell S."/>
        </authorList>
    </citation>
    <scope>NUCLEOTIDE SEQUENCE [LARGE SCALE GENOMIC DNA]</scope>
    <source>
        <strain evidence="13 14">I-24</strain>
    </source>
</reference>
<name>A0A6P1W924_9BACT</name>
<dbReference type="EMBL" id="CP045997">
    <property type="protein sequence ID" value="QHW00197.1"/>
    <property type="molecule type" value="Genomic_DNA"/>
</dbReference>
<dbReference type="CDD" id="cd16434">
    <property type="entry name" value="CheB-CheR_fusion"/>
    <property type="match status" value="1"/>
</dbReference>
<keyword evidence="6" id="KW-0145">Chemotaxis</keyword>
<dbReference type="InterPro" id="IPR035965">
    <property type="entry name" value="PAS-like_dom_sf"/>
</dbReference>
<dbReference type="FunFam" id="3.30.450.20:FF:000099">
    <property type="entry name" value="Sensory box sensor histidine kinase"/>
    <property type="match status" value="1"/>
</dbReference>
<comment type="catalytic activity">
    <reaction evidence="1">
        <text>L-glutamyl-[protein] + S-adenosyl-L-methionine = [protein]-L-glutamate 5-O-methyl ester + S-adenosyl-L-homocysteine</text>
        <dbReference type="Rhea" id="RHEA:24452"/>
        <dbReference type="Rhea" id="RHEA-COMP:10208"/>
        <dbReference type="Rhea" id="RHEA-COMP:10311"/>
        <dbReference type="ChEBI" id="CHEBI:29973"/>
        <dbReference type="ChEBI" id="CHEBI:57856"/>
        <dbReference type="ChEBI" id="CHEBI:59789"/>
        <dbReference type="ChEBI" id="CHEBI:82795"/>
        <dbReference type="EC" id="2.1.1.80"/>
    </reaction>
</comment>
<dbReference type="InterPro" id="IPR013655">
    <property type="entry name" value="PAS_fold_3"/>
</dbReference>
<feature type="domain" description="PAS" evidence="9">
    <location>
        <begin position="870"/>
        <end position="940"/>
    </location>
</feature>
<evidence type="ECO:0000259" key="12">
    <source>
        <dbReference type="PROSITE" id="PS50123"/>
    </source>
</evidence>
<evidence type="ECO:0000256" key="7">
    <source>
        <dbReference type="SAM" id="Coils"/>
    </source>
</evidence>
<dbReference type="PROSITE" id="PS50122">
    <property type="entry name" value="CHEB"/>
    <property type="match status" value="1"/>
</dbReference>
<dbReference type="PROSITE" id="PS50123">
    <property type="entry name" value="CHER"/>
    <property type="match status" value="1"/>
</dbReference>
<dbReference type="Pfam" id="PF01739">
    <property type="entry name" value="CheR"/>
    <property type="match status" value="1"/>
</dbReference>
<organism evidence="13 14">
    <name type="scientific">Spirosoma endbachense</name>
    <dbReference type="NCBI Taxonomy" id="2666025"/>
    <lineage>
        <taxon>Bacteria</taxon>
        <taxon>Pseudomonadati</taxon>
        <taxon>Bacteroidota</taxon>
        <taxon>Cytophagia</taxon>
        <taxon>Cytophagales</taxon>
        <taxon>Cytophagaceae</taxon>
        <taxon>Spirosoma</taxon>
    </lineage>
</organism>
<protein>
    <recommendedName>
        <fullName evidence="2">protein-glutamate O-methyltransferase</fullName>
        <ecNumber evidence="2">2.1.1.80</ecNumber>
    </recommendedName>
</protein>
<evidence type="ECO:0000256" key="6">
    <source>
        <dbReference type="PROSITE-ProRule" id="PRU00050"/>
    </source>
</evidence>
<dbReference type="Proteomes" id="UP000464577">
    <property type="component" value="Chromosome"/>
</dbReference>
<keyword evidence="6" id="KW-0378">Hydrolase</keyword>
<evidence type="ECO:0000313" key="14">
    <source>
        <dbReference type="Proteomes" id="UP000464577"/>
    </source>
</evidence>
<feature type="domain" description="CheR-type methyltransferase" evidence="12">
    <location>
        <begin position="213"/>
        <end position="476"/>
    </location>
</feature>
<keyword evidence="14" id="KW-1185">Reference proteome</keyword>
<accession>A0A6P1W924</accession>
<dbReference type="InterPro" id="IPR000014">
    <property type="entry name" value="PAS"/>
</dbReference>
<evidence type="ECO:0000259" key="11">
    <source>
        <dbReference type="PROSITE" id="PS50122"/>
    </source>
</evidence>
<dbReference type="PRINTS" id="PR00996">
    <property type="entry name" value="CHERMTFRASE"/>
</dbReference>
<feature type="active site" evidence="6">
    <location>
        <position position="147"/>
    </location>
</feature>
<gene>
    <name evidence="13" type="ORF">GJR95_36550</name>
</gene>
<dbReference type="Pfam" id="PF08447">
    <property type="entry name" value="PAS_3"/>
    <property type="match status" value="1"/>
</dbReference>
<dbReference type="SUPFAM" id="SSF47757">
    <property type="entry name" value="Chemotaxis receptor methyltransferase CheR, N-terminal domain"/>
    <property type="match status" value="1"/>
</dbReference>
<proteinExistence type="predicted"/>
<evidence type="ECO:0000256" key="1">
    <source>
        <dbReference type="ARBA" id="ARBA00001541"/>
    </source>
</evidence>
<dbReference type="PROSITE" id="PS50113">
    <property type="entry name" value="PAC"/>
    <property type="match status" value="1"/>
</dbReference>
<dbReference type="Pfam" id="PF13188">
    <property type="entry name" value="PAS_8"/>
    <property type="match status" value="1"/>
</dbReference>
<evidence type="ECO:0000313" key="13">
    <source>
        <dbReference type="EMBL" id="QHW00197.1"/>
    </source>
</evidence>
<dbReference type="PANTHER" id="PTHR24422:SF27">
    <property type="entry name" value="PROTEIN-GLUTAMATE O-METHYLTRANSFERASE"/>
    <property type="match status" value="1"/>
</dbReference>
<dbReference type="AlphaFoldDB" id="A0A6P1W924"/>
<dbReference type="SMART" id="SM00091">
    <property type="entry name" value="PAS"/>
    <property type="match status" value="2"/>
</dbReference>
<dbReference type="Gene3D" id="3.40.50.180">
    <property type="entry name" value="Methylesterase CheB, C-terminal domain"/>
    <property type="match status" value="1"/>
</dbReference>
<dbReference type="Pfam" id="PF03705">
    <property type="entry name" value="CheR_N"/>
    <property type="match status" value="1"/>
</dbReference>
<dbReference type="NCBIfam" id="TIGR00229">
    <property type="entry name" value="sensory_box"/>
    <property type="match status" value="1"/>
</dbReference>
<dbReference type="CDD" id="cd00130">
    <property type="entry name" value="PAS"/>
    <property type="match status" value="1"/>
</dbReference>
<dbReference type="RefSeq" id="WP_162390587.1">
    <property type="nucleotide sequence ID" value="NZ_CP045997.1"/>
</dbReference>
<dbReference type="GO" id="GO:0006935">
    <property type="term" value="P:chemotaxis"/>
    <property type="evidence" value="ECO:0007669"/>
    <property type="project" value="UniProtKB-UniRule"/>
</dbReference>
<dbReference type="GO" id="GO:0000156">
    <property type="term" value="F:phosphorelay response regulator activity"/>
    <property type="evidence" value="ECO:0007669"/>
    <property type="project" value="InterPro"/>
</dbReference>
<evidence type="ECO:0000256" key="2">
    <source>
        <dbReference type="ARBA" id="ARBA00012534"/>
    </source>
</evidence>
<keyword evidence="4" id="KW-0808">Transferase</keyword>
<evidence type="ECO:0000259" key="10">
    <source>
        <dbReference type="PROSITE" id="PS50113"/>
    </source>
</evidence>
<evidence type="ECO:0000256" key="8">
    <source>
        <dbReference type="SAM" id="MobiDB-lite"/>
    </source>
</evidence>
<dbReference type="InterPro" id="IPR029063">
    <property type="entry name" value="SAM-dependent_MTases_sf"/>
</dbReference>
<dbReference type="EC" id="2.1.1.80" evidence="2"/>
<dbReference type="InterPro" id="IPR022642">
    <property type="entry name" value="CheR_C"/>
</dbReference>
<dbReference type="InterPro" id="IPR000780">
    <property type="entry name" value="CheR_MeTrfase"/>
</dbReference>
<dbReference type="PANTHER" id="PTHR24422">
    <property type="entry name" value="CHEMOTAXIS PROTEIN METHYLTRANSFERASE"/>
    <property type="match status" value="1"/>
</dbReference>
<feature type="active site" evidence="6">
    <location>
        <position position="53"/>
    </location>
</feature>
<dbReference type="SUPFAM" id="SSF55785">
    <property type="entry name" value="PYP-like sensor domain (PAS domain)"/>
    <property type="match status" value="2"/>
</dbReference>
<dbReference type="InterPro" id="IPR035909">
    <property type="entry name" value="CheB_C"/>
</dbReference>
<dbReference type="PROSITE" id="PS50112">
    <property type="entry name" value="PAS"/>
    <property type="match status" value="1"/>
</dbReference>
<dbReference type="InterPro" id="IPR000700">
    <property type="entry name" value="PAS-assoc_C"/>
</dbReference>
<dbReference type="SUPFAM" id="SSF52738">
    <property type="entry name" value="Methylesterase CheB, C-terminal domain"/>
    <property type="match status" value="1"/>
</dbReference>
<feature type="active site" evidence="6">
    <location>
        <position position="26"/>
    </location>
</feature>
<dbReference type="GO" id="GO:0008984">
    <property type="term" value="F:protein-glutamate methylesterase activity"/>
    <property type="evidence" value="ECO:0007669"/>
    <property type="project" value="InterPro"/>
</dbReference>
<evidence type="ECO:0000256" key="3">
    <source>
        <dbReference type="ARBA" id="ARBA00022603"/>
    </source>
</evidence>
<keyword evidence="5" id="KW-0949">S-adenosyl-L-methionine</keyword>
<keyword evidence="7" id="KW-0175">Coiled coil</keyword>
<dbReference type="SMART" id="SM00138">
    <property type="entry name" value="MeTrc"/>
    <property type="match status" value="1"/>
</dbReference>
<evidence type="ECO:0000256" key="5">
    <source>
        <dbReference type="ARBA" id="ARBA00022691"/>
    </source>
</evidence>
<evidence type="ECO:0000259" key="9">
    <source>
        <dbReference type="PROSITE" id="PS50112"/>
    </source>
</evidence>
<dbReference type="KEGG" id="senf:GJR95_36550"/>
<dbReference type="SUPFAM" id="SSF53335">
    <property type="entry name" value="S-adenosyl-L-methionine-dependent methyltransferases"/>
    <property type="match status" value="1"/>
</dbReference>
<dbReference type="Pfam" id="PF01339">
    <property type="entry name" value="CheB_methylest"/>
    <property type="match status" value="1"/>
</dbReference>
<feature type="region of interest" description="Disordered" evidence="8">
    <location>
        <begin position="499"/>
        <end position="527"/>
    </location>
</feature>
<feature type="compositionally biased region" description="Polar residues" evidence="8">
    <location>
        <begin position="507"/>
        <end position="523"/>
    </location>
</feature>